<evidence type="ECO:0000256" key="3">
    <source>
        <dbReference type="ARBA" id="ARBA00022793"/>
    </source>
</evidence>
<dbReference type="InterPro" id="IPR015424">
    <property type="entry name" value="PyrdxlP-dep_Trfase"/>
</dbReference>
<protein>
    <submittedName>
        <fullName evidence="8">Aminotransferase class I/II-fold pyridoxal phosphate-dependent enzyme</fullName>
    </submittedName>
</protein>
<dbReference type="InterPro" id="IPR036633">
    <property type="entry name" value="Prn/Lys/Arg_de-COase_C_sf"/>
</dbReference>
<proteinExistence type="inferred from homology"/>
<sequence length="466" mass="51955">MKTIRECLQSYTSTDFYPFHMPGHKRNLRMLGSELPYSLDITEIDGFDDLHHASGLLKEAQERAEAVFGAEESHFLVNGSTGGILSAIKGIADLGDTILVARNCHKSVYNGLEMFGIKAVFLYPRIDQETGICQGISPAAVREALNAHPECKGLVITSPTYEGVVSQVREIADILHQRQLPLIVDEAHGAHFGFHKDFPASSNASGADIVIHSLHKTLPALTGTGLLHMNGEIVDKKKVARMLTKLQTSSPSYLLMASIDECVSFLQERGPEEFARYTRELQELRSELRQLKRLKLVEGPEYELSKIVISTRETSLTGTQLMAYLRREHHLELEMASGDYVVTMTSVCDCKEGFLRLLKGLLQMDERLSEKSGERENFGTPVTRVKYSISETVKKKRKNVIIEEAAGMIAAEYIYLYPPGVPLLIPGEEITQTMIQVILKYRADGLEVQGLTDTRGDLRIEVIDFG</sequence>
<dbReference type="Pfam" id="PF03711">
    <property type="entry name" value="OKR_DC_1_C"/>
    <property type="match status" value="1"/>
</dbReference>
<dbReference type="SUPFAM" id="SSF55904">
    <property type="entry name" value="Ornithine decarboxylase C-terminal domain"/>
    <property type="match status" value="1"/>
</dbReference>
<dbReference type="InterPro" id="IPR008286">
    <property type="entry name" value="Prn/Lys/Arg_de-COase_C"/>
</dbReference>
<keyword evidence="3" id="KW-0210">Decarboxylase</keyword>
<dbReference type="Gene3D" id="3.40.640.10">
    <property type="entry name" value="Type I PLP-dependent aspartate aminotransferase-like (Major domain)"/>
    <property type="match status" value="1"/>
</dbReference>
<keyword evidence="5" id="KW-0456">Lyase</keyword>
<keyword evidence="4" id="KW-0663">Pyridoxal phosphate</keyword>
<evidence type="ECO:0000256" key="2">
    <source>
        <dbReference type="ARBA" id="ARBA00010671"/>
    </source>
</evidence>
<evidence type="ECO:0000256" key="5">
    <source>
        <dbReference type="ARBA" id="ARBA00023239"/>
    </source>
</evidence>
<dbReference type="RefSeq" id="WP_262068917.1">
    <property type="nucleotide sequence ID" value="NZ_JAMXOC010000008.1"/>
</dbReference>
<evidence type="ECO:0000259" key="6">
    <source>
        <dbReference type="Pfam" id="PF01276"/>
    </source>
</evidence>
<keyword evidence="8" id="KW-0808">Transferase</keyword>
<dbReference type="SUPFAM" id="SSF53383">
    <property type="entry name" value="PLP-dependent transferases"/>
    <property type="match status" value="1"/>
</dbReference>
<dbReference type="InterPro" id="IPR015421">
    <property type="entry name" value="PyrdxlP-dep_Trfase_major"/>
</dbReference>
<dbReference type="Pfam" id="PF01276">
    <property type="entry name" value="OKR_DC_1"/>
    <property type="match status" value="1"/>
</dbReference>
<dbReference type="GO" id="GO:0008483">
    <property type="term" value="F:transaminase activity"/>
    <property type="evidence" value="ECO:0007669"/>
    <property type="project" value="UniProtKB-KW"/>
</dbReference>
<keyword evidence="8" id="KW-0032">Aminotransferase</keyword>
<evidence type="ECO:0000259" key="7">
    <source>
        <dbReference type="Pfam" id="PF03711"/>
    </source>
</evidence>
<evidence type="ECO:0000256" key="4">
    <source>
        <dbReference type="ARBA" id="ARBA00022898"/>
    </source>
</evidence>
<evidence type="ECO:0000313" key="8">
    <source>
        <dbReference type="EMBL" id="MCP1110037.1"/>
    </source>
</evidence>
<feature type="domain" description="Orn/Lys/Arg decarboxylase C-terminal" evidence="7">
    <location>
        <begin position="379"/>
        <end position="436"/>
    </location>
</feature>
<feature type="domain" description="Orn/Lys/Arg decarboxylases family 1 pyridoxal-P attachment site" evidence="6">
    <location>
        <begin position="7"/>
        <end position="297"/>
    </location>
</feature>
<keyword evidence="9" id="KW-1185">Reference proteome</keyword>
<comment type="caution">
    <text evidence="8">The sequence shown here is derived from an EMBL/GenBank/DDBJ whole genome shotgun (WGS) entry which is preliminary data.</text>
</comment>
<gene>
    <name evidence="8" type="ORF">NK118_07215</name>
</gene>
<accession>A0ABT1EJV8</accession>
<dbReference type="Proteomes" id="UP001523565">
    <property type="component" value="Unassembled WGS sequence"/>
</dbReference>
<dbReference type="InterPro" id="IPR000310">
    <property type="entry name" value="Orn/Lys/Arg_deCO2ase_major_dom"/>
</dbReference>
<reference evidence="8 9" key="1">
    <citation type="journal article" date="2022" name="Genome Biol. Evol.">
        <title>Host diet, physiology and behaviors set the stage for Lachnospiraceae cladogenesis.</title>
        <authorList>
            <person name="Vera-Ponce De Leon A."/>
            <person name="Schneider M."/>
            <person name="Jahnes B.C."/>
            <person name="Sadowski V."/>
            <person name="Camuy-Velez L.A."/>
            <person name="Duan J."/>
            <person name="Sabree Z.L."/>
        </authorList>
    </citation>
    <scope>NUCLEOTIDE SEQUENCE [LARGE SCALE GENOMIC DNA]</scope>
    <source>
        <strain evidence="8 9">PAL227</strain>
    </source>
</reference>
<evidence type="ECO:0000256" key="1">
    <source>
        <dbReference type="ARBA" id="ARBA00001933"/>
    </source>
</evidence>
<dbReference type="EMBL" id="JAMZFV010000008">
    <property type="protein sequence ID" value="MCP1110037.1"/>
    <property type="molecule type" value="Genomic_DNA"/>
</dbReference>
<comment type="cofactor">
    <cofactor evidence="1">
        <name>pyridoxal 5'-phosphate</name>
        <dbReference type="ChEBI" id="CHEBI:597326"/>
    </cofactor>
</comment>
<organism evidence="8 9">
    <name type="scientific">Ohessyouella blattaphilus</name>
    <dbReference type="NCBI Taxonomy" id="2949333"/>
    <lineage>
        <taxon>Bacteria</taxon>
        <taxon>Bacillati</taxon>
        <taxon>Bacillota</taxon>
        <taxon>Clostridia</taxon>
        <taxon>Lachnospirales</taxon>
        <taxon>Lachnospiraceae</taxon>
        <taxon>Ohessyouella</taxon>
    </lineage>
</organism>
<name>A0ABT1EJV8_9FIRM</name>
<dbReference type="PANTHER" id="PTHR43277:SF3">
    <property type="entry name" value="DECARBOXYLASE, PUTATIVE-RELATED"/>
    <property type="match status" value="1"/>
</dbReference>
<dbReference type="PANTHER" id="PTHR43277">
    <property type="entry name" value="ARGININE DECARBOXYLASE"/>
    <property type="match status" value="1"/>
</dbReference>
<dbReference type="Gene3D" id="3.90.105.10">
    <property type="entry name" value="Molybdopterin biosynthesis moea protein, domain 2"/>
    <property type="match status" value="1"/>
</dbReference>
<evidence type="ECO:0000313" key="9">
    <source>
        <dbReference type="Proteomes" id="UP001523565"/>
    </source>
</evidence>
<dbReference type="InterPro" id="IPR052357">
    <property type="entry name" value="Orn_Lys_Arg_decarboxylase-I"/>
</dbReference>
<comment type="similarity">
    <text evidence="2">Belongs to the Orn/Lys/Arg decarboxylase class-I family.</text>
</comment>